<dbReference type="InterPro" id="IPR029045">
    <property type="entry name" value="ClpP/crotonase-like_dom_sf"/>
</dbReference>
<dbReference type="InterPro" id="IPR011763">
    <property type="entry name" value="COA_CT_C"/>
</dbReference>
<reference evidence="2" key="1">
    <citation type="journal article" date="2014" name="Front. Microbiol.">
        <title>High frequency of phylogenetically diverse reductive dehalogenase-homologous genes in deep subseafloor sedimentary metagenomes.</title>
        <authorList>
            <person name="Kawai M."/>
            <person name="Futagami T."/>
            <person name="Toyoda A."/>
            <person name="Takaki Y."/>
            <person name="Nishi S."/>
            <person name="Hori S."/>
            <person name="Arai W."/>
            <person name="Tsubouchi T."/>
            <person name="Morono Y."/>
            <person name="Uchiyama I."/>
            <person name="Ito T."/>
            <person name="Fujiyama A."/>
            <person name="Inagaki F."/>
            <person name="Takami H."/>
        </authorList>
    </citation>
    <scope>NUCLEOTIDE SEQUENCE</scope>
    <source>
        <strain evidence="2">Expedition CK06-06</strain>
    </source>
</reference>
<dbReference type="InterPro" id="IPR034733">
    <property type="entry name" value="AcCoA_carboxyl_beta"/>
</dbReference>
<comment type="caution">
    <text evidence="2">The sequence shown here is derived from an EMBL/GenBank/DDBJ whole genome shotgun (WGS) entry which is preliminary data.</text>
</comment>
<dbReference type="Pfam" id="PF01039">
    <property type="entry name" value="Carboxyl_trans"/>
    <property type="match status" value="1"/>
</dbReference>
<accession>X1QV64</accession>
<dbReference type="Gene3D" id="3.90.226.10">
    <property type="entry name" value="2-enoyl-CoA Hydratase, Chain A, domain 1"/>
    <property type="match status" value="1"/>
</dbReference>
<protein>
    <recommendedName>
        <fullName evidence="1">CoA carboxyltransferase C-terminal domain-containing protein</fullName>
    </recommendedName>
</protein>
<feature type="non-terminal residue" evidence="2">
    <location>
        <position position="227"/>
    </location>
</feature>
<sequence length="227" mass="25738">KRLLSYLPQNNMEDPPRERSFLAELFEKEQSYRLLEILPEKEEKSYDMKEIIEEIFDKNSFFEVQSNFAVNSIVGFVKLGGLVVGIVANQTKFMAGTLDIDSSDKIARFVRFCDAFNIPLINLVDTPGYLPGKEQEKKGIIRHGAKILYAFSEATVPKISLIIRKAFGGAYIALASRQLGYDKIIAWPSAQIAVMGPEQAVKIIYKKELTKSKDPKKLEKDKVQELK</sequence>
<dbReference type="InterPro" id="IPR051047">
    <property type="entry name" value="AccD/PCCB"/>
</dbReference>
<feature type="non-terminal residue" evidence="2">
    <location>
        <position position="1"/>
    </location>
</feature>
<organism evidence="2">
    <name type="scientific">marine sediment metagenome</name>
    <dbReference type="NCBI Taxonomy" id="412755"/>
    <lineage>
        <taxon>unclassified sequences</taxon>
        <taxon>metagenomes</taxon>
        <taxon>ecological metagenomes</taxon>
    </lineage>
</organism>
<feature type="domain" description="CoA carboxyltransferase C-terminal" evidence="1">
    <location>
        <begin position="30"/>
        <end position="227"/>
    </location>
</feature>
<dbReference type="AlphaFoldDB" id="X1QV64"/>
<dbReference type="EMBL" id="BARV01036520">
    <property type="protein sequence ID" value="GAI54795.1"/>
    <property type="molecule type" value="Genomic_DNA"/>
</dbReference>
<dbReference type="PROSITE" id="PS50989">
    <property type="entry name" value="COA_CT_CTER"/>
    <property type="match status" value="1"/>
</dbReference>
<name>X1QV64_9ZZZZ</name>
<dbReference type="PANTHER" id="PTHR43842">
    <property type="entry name" value="PROPIONYL-COA CARBOXYLASE BETA CHAIN"/>
    <property type="match status" value="1"/>
</dbReference>
<gene>
    <name evidence="2" type="ORF">S06H3_56735</name>
</gene>
<dbReference type="GO" id="GO:0004658">
    <property type="term" value="F:propionyl-CoA carboxylase activity"/>
    <property type="evidence" value="ECO:0007669"/>
    <property type="project" value="TreeGrafter"/>
</dbReference>
<proteinExistence type="predicted"/>
<dbReference type="PANTHER" id="PTHR43842:SF2">
    <property type="entry name" value="PROPIONYL-COA CARBOXYLASE BETA CHAIN, MITOCHONDRIAL"/>
    <property type="match status" value="1"/>
</dbReference>
<evidence type="ECO:0000313" key="2">
    <source>
        <dbReference type="EMBL" id="GAI54795.1"/>
    </source>
</evidence>
<evidence type="ECO:0000259" key="1">
    <source>
        <dbReference type="PROSITE" id="PS50989"/>
    </source>
</evidence>
<dbReference type="SUPFAM" id="SSF52096">
    <property type="entry name" value="ClpP/crotonase"/>
    <property type="match status" value="1"/>
</dbReference>